<comment type="caution">
    <text evidence="1">The sequence shown here is derived from an EMBL/GenBank/DDBJ whole genome shotgun (WGS) entry which is preliminary data.</text>
</comment>
<name>X1NUB6_9ZZZZ</name>
<sequence length="287" mass="30343">FVLLLSLMAFAAPVSADTLNWSAFSPVPSDTNQVLVEGVNVVDIGVSGDGDTIYAAGGAKILYKSTNRGETWSTIDTEDDCDADLVAVAPDNDDIVAYAGTDTDNLTVYVSINGGTTWDNLGKPKETGADADVSAINDLAISPEKGGKYYIAVAGEEDDSLANVWYYDIYAASAYWHETNDKNGFNQTTANVSGTATTAAAVAFSPNFASDQVMLALILDTGDSEITLEVYSYNHSKWNVSAGFDGYGVEVTDAADITGITSGSITLDPEYLFSDDSMRLSFIGLNV</sequence>
<organism evidence="1">
    <name type="scientific">marine sediment metagenome</name>
    <dbReference type="NCBI Taxonomy" id="412755"/>
    <lineage>
        <taxon>unclassified sequences</taxon>
        <taxon>metagenomes</taxon>
        <taxon>ecological metagenomes</taxon>
    </lineage>
</organism>
<proteinExistence type="predicted"/>
<feature type="non-terminal residue" evidence="1">
    <location>
        <position position="287"/>
    </location>
</feature>
<feature type="non-terminal residue" evidence="1">
    <location>
        <position position="1"/>
    </location>
</feature>
<dbReference type="InterPro" id="IPR015943">
    <property type="entry name" value="WD40/YVTN_repeat-like_dom_sf"/>
</dbReference>
<dbReference type="Gene3D" id="2.130.10.10">
    <property type="entry name" value="YVTN repeat-like/Quinoprotein amine dehydrogenase"/>
    <property type="match status" value="1"/>
</dbReference>
<reference evidence="1" key="1">
    <citation type="journal article" date="2014" name="Front. Microbiol.">
        <title>High frequency of phylogenetically diverse reductive dehalogenase-homologous genes in deep subseafloor sedimentary metagenomes.</title>
        <authorList>
            <person name="Kawai M."/>
            <person name="Futagami T."/>
            <person name="Toyoda A."/>
            <person name="Takaki Y."/>
            <person name="Nishi S."/>
            <person name="Hori S."/>
            <person name="Arai W."/>
            <person name="Tsubouchi T."/>
            <person name="Morono Y."/>
            <person name="Uchiyama I."/>
            <person name="Ito T."/>
            <person name="Fujiyama A."/>
            <person name="Inagaki F."/>
            <person name="Takami H."/>
        </authorList>
    </citation>
    <scope>NUCLEOTIDE SEQUENCE</scope>
    <source>
        <strain evidence="1">Expedition CK06-06</strain>
    </source>
</reference>
<accession>X1NUB6</accession>
<protein>
    <recommendedName>
        <fullName evidence="2">Sortilin N-terminal domain-containing protein</fullName>
    </recommendedName>
</protein>
<dbReference type="EMBL" id="BARV01016737">
    <property type="protein sequence ID" value="GAI30375.1"/>
    <property type="molecule type" value="Genomic_DNA"/>
</dbReference>
<dbReference type="AlphaFoldDB" id="X1NUB6"/>
<evidence type="ECO:0000313" key="1">
    <source>
        <dbReference type="EMBL" id="GAI30375.1"/>
    </source>
</evidence>
<dbReference type="SUPFAM" id="SSF110296">
    <property type="entry name" value="Oligoxyloglucan reducing end-specific cellobiohydrolase"/>
    <property type="match status" value="1"/>
</dbReference>
<evidence type="ECO:0008006" key="2">
    <source>
        <dbReference type="Google" id="ProtNLM"/>
    </source>
</evidence>
<gene>
    <name evidence="1" type="ORF">S06H3_28649</name>
</gene>
<dbReference type="CDD" id="cd15482">
    <property type="entry name" value="Sialidase_non-viral"/>
    <property type="match status" value="1"/>
</dbReference>